<evidence type="ECO:0000256" key="1">
    <source>
        <dbReference type="SAM" id="MobiDB-lite"/>
    </source>
</evidence>
<sequence length="101" mass="10791">MKRLMFIAGVAIGYVLGARDGRGRYEQIKSQADSLWHDPRVQEKVHTASATVKEKAPEVQAKLAEAAGQAKDAAMDKVSQHKDDSSSGSGTTYPPAPPPSN</sequence>
<evidence type="ECO:0008006" key="4">
    <source>
        <dbReference type="Google" id="ProtNLM"/>
    </source>
</evidence>
<keyword evidence="3" id="KW-1185">Reference proteome</keyword>
<comment type="caution">
    <text evidence="2">The sequence shown here is derived from an EMBL/GenBank/DDBJ whole genome shotgun (WGS) entry which is preliminary data.</text>
</comment>
<proteinExistence type="predicted"/>
<dbReference type="RefSeq" id="WP_006593397.1">
    <property type="nucleotide sequence ID" value="NZ_BAHD01000051.1"/>
</dbReference>
<dbReference type="Proteomes" id="UP000008366">
    <property type="component" value="Unassembled WGS sequence"/>
</dbReference>
<organism evidence="2 3">
    <name type="scientific">Kineosphaera limosa NBRC 100340</name>
    <dbReference type="NCBI Taxonomy" id="1184609"/>
    <lineage>
        <taxon>Bacteria</taxon>
        <taxon>Bacillati</taxon>
        <taxon>Actinomycetota</taxon>
        <taxon>Actinomycetes</taxon>
        <taxon>Micrococcales</taxon>
        <taxon>Dermatophilaceae</taxon>
        <taxon>Kineosphaera</taxon>
    </lineage>
</organism>
<gene>
    <name evidence="2" type="ORF">KILIM_051_00060</name>
</gene>
<dbReference type="eggNOG" id="ENOG5033C8D">
    <property type="taxonomic scope" value="Bacteria"/>
</dbReference>
<dbReference type="AlphaFoldDB" id="K6WC88"/>
<evidence type="ECO:0000313" key="3">
    <source>
        <dbReference type="Proteomes" id="UP000008366"/>
    </source>
</evidence>
<reference evidence="2 3" key="1">
    <citation type="submission" date="2012-08" db="EMBL/GenBank/DDBJ databases">
        <title>Whole genome shotgun sequence of Kineosphaera limosa NBRC 100340.</title>
        <authorList>
            <person name="Yoshida I."/>
            <person name="Isaki S."/>
            <person name="Hosoyama A."/>
            <person name="Tsuchikane K."/>
            <person name="Katsumata H."/>
            <person name="Ando Y."/>
            <person name="Ohji S."/>
            <person name="Hamada M."/>
            <person name="Tamura T."/>
            <person name="Yamazoe A."/>
            <person name="Yamazaki S."/>
            <person name="Fujita N."/>
        </authorList>
    </citation>
    <scope>NUCLEOTIDE SEQUENCE [LARGE SCALE GENOMIC DNA]</scope>
    <source>
        <strain evidence="2 3">NBRC 100340</strain>
    </source>
</reference>
<feature type="compositionally biased region" description="Basic and acidic residues" evidence="1">
    <location>
        <begin position="73"/>
        <end position="85"/>
    </location>
</feature>
<evidence type="ECO:0000313" key="2">
    <source>
        <dbReference type="EMBL" id="GAB96865.1"/>
    </source>
</evidence>
<accession>K6WC88</accession>
<protein>
    <recommendedName>
        <fullName evidence="4">YtxH domain-containing protein</fullName>
    </recommendedName>
</protein>
<feature type="region of interest" description="Disordered" evidence="1">
    <location>
        <begin position="63"/>
        <end position="101"/>
    </location>
</feature>
<dbReference type="STRING" id="1184609.KILIM_051_00060"/>
<dbReference type="OrthoDB" id="5125216at2"/>
<name>K6WC88_9MICO</name>
<dbReference type="EMBL" id="BAHD01000051">
    <property type="protein sequence ID" value="GAB96865.1"/>
    <property type="molecule type" value="Genomic_DNA"/>
</dbReference>